<sequence>MSWKGGDGKHRLVELYGVGSTERENTPKNNCSIFNSCSCQSDNKICIYDAASNDSFRLNKVKNKNNYNNDVQCFCYNNLDLCTNQSFSRLGRISFNSGKFCYKGEANGKPCVFKVDTDSDISIINKKFVENKGPVKIINYYIRYPTGEHVLFKYGMVVKVQNTAKYCLKISMLVAEMDDDCILRVDFLKLFNLQNVFDSVFLNSEGAVGGKCSRIESFAFTNFSSEISTIFKEGCQHLNDSEEEHFFYFLNEFRDFVWIFVK</sequence>
<dbReference type="CDD" id="cd00303">
    <property type="entry name" value="retropepsin_like"/>
    <property type="match status" value="1"/>
</dbReference>
<name>A0A151IJN2_9HYME</name>
<keyword evidence="2" id="KW-1185">Reference proteome</keyword>
<proteinExistence type="predicted"/>
<dbReference type="SUPFAM" id="SSF50630">
    <property type="entry name" value="Acid proteases"/>
    <property type="match status" value="1"/>
</dbReference>
<gene>
    <name evidence="1" type="ORF">ALC62_05545</name>
</gene>
<dbReference type="Gene3D" id="2.40.70.10">
    <property type="entry name" value="Acid Proteases"/>
    <property type="match status" value="1"/>
</dbReference>
<reference evidence="1 2" key="1">
    <citation type="submission" date="2016-03" db="EMBL/GenBank/DDBJ databases">
        <title>Cyphomyrmex costatus WGS genome.</title>
        <authorList>
            <person name="Nygaard S."/>
            <person name="Hu H."/>
            <person name="Boomsma J."/>
            <person name="Zhang G."/>
        </authorList>
    </citation>
    <scope>NUCLEOTIDE SEQUENCE [LARGE SCALE GENOMIC DNA]</scope>
    <source>
        <strain evidence="1">MS0001</strain>
        <tissue evidence="1">Whole body</tissue>
    </source>
</reference>
<evidence type="ECO:0000313" key="1">
    <source>
        <dbReference type="EMBL" id="KYN03605.1"/>
    </source>
</evidence>
<organism evidence="1 2">
    <name type="scientific">Cyphomyrmex costatus</name>
    <dbReference type="NCBI Taxonomy" id="456900"/>
    <lineage>
        <taxon>Eukaryota</taxon>
        <taxon>Metazoa</taxon>
        <taxon>Ecdysozoa</taxon>
        <taxon>Arthropoda</taxon>
        <taxon>Hexapoda</taxon>
        <taxon>Insecta</taxon>
        <taxon>Pterygota</taxon>
        <taxon>Neoptera</taxon>
        <taxon>Endopterygota</taxon>
        <taxon>Hymenoptera</taxon>
        <taxon>Apocrita</taxon>
        <taxon>Aculeata</taxon>
        <taxon>Formicoidea</taxon>
        <taxon>Formicidae</taxon>
        <taxon>Myrmicinae</taxon>
        <taxon>Cyphomyrmex</taxon>
    </lineage>
</organism>
<dbReference type="Proteomes" id="UP000078542">
    <property type="component" value="Unassembled WGS sequence"/>
</dbReference>
<protein>
    <submittedName>
        <fullName evidence="1">Uncharacterized protein</fullName>
    </submittedName>
</protein>
<dbReference type="STRING" id="456900.A0A151IJN2"/>
<evidence type="ECO:0000313" key="2">
    <source>
        <dbReference type="Proteomes" id="UP000078542"/>
    </source>
</evidence>
<accession>A0A151IJN2</accession>
<dbReference type="AlphaFoldDB" id="A0A151IJN2"/>
<dbReference type="InterPro" id="IPR021109">
    <property type="entry name" value="Peptidase_aspartic_dom_sf"/>
</dbReference>
<dbReference type="EMBL" id="KQ977308">
    <property type="protein sequence ID" value="KYN03605.1"/>
    <property type="molecule type" value="Genomic_DNA"/>
</dbReference>